<dbReference type="AlphaFoldDB" id="A0A1X7BTW0"/>
<proteinExistence type="predicted"/>
<keyword evidence="3" id="KW-1185">Reference proteome</keyword>
<dbReference type="PRINTS" id="PR00111">
    <property type="entry name" value="ABHYDROLASE"/>
</dbReference>
<dbReference type="PANTHER" id="PTHR43798">
    <property type="entry name" value="MONOACYLGLYCEROL LIPASE"/>
    <property type="match status" value="1"/>
</dbReference>
<dbReference type="Pfam" id="PF00561">
    <property type="entry name" value="Abhydrolase_1"/>
    <property type="match status" value="1"/>
</dbReference>
<name>A0A1X7BTW0_9RHOB</name>
<dbReference type="Proteomes" id="UP000193224">
    <property type="component" value="Unassembled WGS sequence"/>
</dbReference>
<reference evidence="2 3" key="1">
    <citation type="submission" date="2017-03" db="EMBL/GenBank/DDBJ databases">
        <authorList>
            <person name="Afonso C.L."/>
            <person name="Miller P.J."/>
            <person name="Scott M.A."/>
            <person name="Spackman E."/>
            <person name="Goraichik I."/>
            <person name="Dimitrov K.M."/>
            <person name="Suarez D.L."/>
            <person name="Swayne D.E."/>
        </authorList>
    </citation>
    <scope>NUCLEOTIDE SEQUENCE [LARGE SCALE GENOMIC DNA]</scope>
    <source>
        <strain evidence="2 3">CECT 7745</strain>
    </source>
</reference>
<dbReference type="GO" id="GO:0102296">
    <property type="term" value="F:4,5-9,10-diseco-3-hydroxy-5,9,17-trioxoandrosta-1(10),2-diene-4-oate hydrolase activity"/>
    <property type="evidence" value="ECO:0007669"/>
    <property type="project" value="UniProtKB-EC"/>
</dbReference>
<evidence type="ECO:0000259" key="1">
    <source>
        <dbReference type="Pfam" id="PF00561"/>
    </source>
</evidence>
<evidence type="ECO:0000313" key="3">
    <source>
        <dbReference type="Proteomes" id="UP000193224"/>
    </source>
</evidence>
<evidence type="ECO:0000313" key="2">
    <source>
        <dbReference type="EMBL" id="SMC12659.1"/>
    </source>
</evidence>
<organism evidence="2 3">
    <name type="scientific">Roseovarius aestuarii</name>
    <dbReference type="NCBI Taxonomy" id="475083"/>
    <lineage>
        <taxon>Bacteria</taxon>
        <taxon>Pseudomonadati</taxon>
        <taxon>Pseudomonadota</taxon>
        <taxon>Alphaproteobacteria</taxon>
        <taxon>Rhodobacterales</taxon>
        <taxon>Roseobacteraceae</taxon>
        <taxon>Roseovarius</taxon>
    </lineage>
</organism>
<dbReference type="InterPro" id="IPR029058">
    <property type="entry name" value="AB_hydrolase_fold"/>
</dbReference>
<keyword evidence="2" id="KW-0378">Hydrolase</keyword>
<dbReference type="Gene3D" id="3.40.50.1820">
    <property type="entry name" value="alpha/beta hydrolase"/>
    <property type="match status" value="1"/>
</dbReference>
<dbReference type="EMBL" id="FWXB01000009">
    <property type="protein sequence ID" value="SMC12659.1"/>
    <property type="molecule type" value="Genomic_DNA"/>
</dbReference>
<dbReference type="InterPro" id="IPR000073">
    <property type="entry name" value="AB_hydrolase_1"/>
</dbReference>
<dbReference type="SUPFAM" id="SSF53474">
    <property type="entry name" value="alpha/beta-Hydrolases"/>
    <property type="match status" value="1"/>
</dbReference>
<accession>A0A1X7BTW0</accession>
<gene>
    <name evidence="2" type="primary">hsaD</name>
    <name evidence="2" type="ORF">ROA7745_02488</name>
</gene>
<dbReference type="EC" id="3.7.1.17" evidence="2"/>
<feature type="domain" description="AB hydrolase-1" evidence="1">
    <location>
        <begin position="22"/>
        <end position="247"/>
    </location>
</feature>
<dbReference type="InterPro" id="IPR050266">
    <property type="entry name" value="AB_hydrolase_sf"/>
</dbReference>
<dbReference type="RefSeq" id="WP_085800617.1">
    <property type="nucleotide sequence ID" value="NZ_FWXB01000009.1"/>
</dbReference>
<protein>
    <submittedName>
        <fullName evidence="2">4,5:9,10-diseco-3-hydroxy-5,9, 17-trioxoandrosta-1(10),2-diene-4-oate hydrolase</fullName>
        <ecNumber evidence="2">3.7.1.17</ecNumber>
    </submittedName>
</protein>
<sequence>MSDAASTVELSKPAYLRQGRGYPLVLVHGYLGGAAMWRRQLEALSADFDVIAPELPGYGDSHAALAEASIEDYARQVLALLDDLGVYRFHLLGHSMGGMIVQQMAAVAPDRVTLLICYGTGPLGALPNRFETIDQSRERLSQEGVKPTARRIAATWFTAGETARDYDACVALGESVSTASAMAGLTAMENWDGRAALAGIAQPTLIVWGDKDRSYGWQQPEALWKGIANSNLAVMPGCGHNAHMENPELFNTIVHDFLTEETDNALS</sequence>